<feature type="region of interest" description="Disordered" evidence="1">
    <location>
        <begin position="1"/>
        <end position="25"/>
    </location>
</feature>
<feature type="compositionally biased region" description="Basic residues" evidence="1">
    <location>
        <begin position="1"/>
        <end position="11"/>
    </location>
</feature>
<gene>
    <name evidence="2" type="ORF">V6N11_070117</name>
</gene>
<keyword evidence="3" id="KW-1185">Reference proteome</keyword>
<sequence>MMVDSRRKRTPTRSTSTTKLAGPMGTESVNCFAMLEDKQTTALEEHDLELGEDINAEQVAQVPRLGNIRPVASVKVSAAAARRGVMYRGSTSNGKAKGSSRGAETAVVLPMVEGHQVSVVEHSVVGGNSEHAAVSLIEEGHGNGLKIRKPPDTRTISRPVLSEWVDTMQLQIKALTTQADDEPGGTARVIVNQDGDLEPAGKIVATHGVRATVTAESLALVEDGSMNDL</sequence>
<evidence type="ECO:0000256" key="1">
    <source>
        <dbReference type="SAM" id="MobiDB-lite"/>
    </source>
</evidence>
<evidence type="ECO:0000313" key="3">
    <source>
        <dbReference type="Proteomes" id="UP001396334"/>
    </source>
</evidence>
<name>A0ABR2QE32_9ROSI</name>
<protein>
    <submittedName>
        <fullName evidence="2">Uncharacterized protein</fullName>
    </submittedName>
</protein>
<evidence type="ECO:0000313" key="2">
    <source>
        <dbReference type="EMBL" id="KAK8998938.1"/>
    </source>
</evidence>
<reference evidence="2 3" key="1">
    <citation type="journal article" date="2024" name="G3 (Bethesda)">
        <title>Genome assembly of Hibiscus sabdariffa L. provides insights into metabolisms of medicinal natural products.</title>
        <authorList>
            <person name="Kim T."/>
        </authorList>
    </citation>
    <scope>NUCLEOTIDE SEQUENCE [LARGE SCALE GENOMIC DNA]</scope>
    <source>
        <strain evidence="2">TK-2024</strain>
        <tissue evidence="2">Old leaves</tissue>
    </source>
</reference>
<organism evidence="2 3">
    <name type="scientific">Hibiscus sabdariffa</name>
    <name type="common">roselle</name>
    <dbReference type="NCBI Taxonomy" id="183260"/>
    <lineage>
        <taxon>Eukaryota</taxon>
        <taxon>Viridiplantae</taxon>
        <taxon>Streptophyta</taxon>
        <taxon>Embryophyta</taxon>
        <taxon>Tracheophyta</taxon>
        <taxon>Spermatophyta</taxon>
        <taxon>Magnoliopsida</taxon>
        <taxon>eudicotyledons</taxon>
        <taxon>Gunneridae</taxon>
        <taxon>Pentapetalae</taxon>
        <taxon>rosids</taxon>
        <taxon>malvids</taxon>
        <taxon>Malvales</taxon>
        <taxon>Malvaceae</taxon>
        <taxon>Malvoideae</taxon>
        <taxon>Hibiscus</taxon>
    </lineage>
</organism>
<accession>A0ABR2QE32</accession>
<dbReference type="Proteomes" id="UP001396334">
    <property type="component" value="Unassembled WGS sequence"/>
</dbReference>
<dbReference type="EMBL" id="JBBPBN010000040">
    <property type="protein sequence ID" value="KAK8998938.1"/>
    <property type="molecule type" value="Genomic_DNA"/>
</dbReference>
<comment type="caution">
    <text evidence="2">The sequence shown here is derived from an EMBL/GenBank/DDBJ whole genome shotgun (WGS) entry which is preliminary data.</text>
</comment>
<proteinExistence type="predicted"/>